<dbReference type="PANTHER" id="PTHR15092:SF22">
    <property type="entry name" value="POLY(A)-SPECIFIC RIBONUCLEASE PNLDC1"/>
    <property type="match status" value="1"/>
</dbReference>
<sequence length="493" mass="56915">MVEVTRKNFEELLPEIVGKIKNSTFVTFDAEYTGIYSEELSLANSLFDTAAQRYLKLRRNVSTFTISQFGLAIFRKERDANVYNVETYTFYLFPVAFDSFSKRDILTCQISCLNFLARHDFDFNKFIKEGIPYLNNEKADSLRNFLKANRHFMNTAEFLDKDYFPEKINLLDNEDIDNIIDRLAGFSKIIEAIREARKPVIGHNILNDILFTIHLFWSDLPESYEEFKRIVHDLFPVVYDTKFLAREVHQLRRDINVDDFLLSDSNLFSLFTNSYRIFELNMPLVELQGKTRQYGEALLAGRNKNLEQVPDNPCHNAGFDALITGCVFLNISYMACRPQSLPDHRKGLPPTFTELLGRTECWSNRVNIARAIIPNINLNGSDPQSHRPNWIEVEAINGKFIDPVLLRLELVKYGDVEINAVNTTTVEIACSSMGCFKKVWGNLKEKQYRLTQKNPESESMLSSNWKSWSTIFGCGIATGGLICLYFKLCNRMK</sequence>
<name>A0A1D2MPM0_ORCCI</name>
<dbReference type="GO" id="GO:0000175">
    <property type="term" value="F:3'-5'-RNA exonuclease activity"/>
    <property type="evidence" value="ECO:0007669"/>
    <property type="project" value="TreeGrafter"/>
</dbReference>
<keyword evidence="4" id="KW-1185">Reference proteome</keyword>
<comment type="similarity">
    <text evidence="1">Belongs to the CAF1 family.</text>
</comment>
<dbReference type="Proteomes" id="UP000094527">
    <property type="component" value="Unassembled WGS sequence"/>
</dbReference>
<keyword evidence="2" id="KW-1133">Transmembrane helix</keyword>
<dbReference type="Pfam" id="PF04857">
    <property type="entry name" value="CAF1"/>
    <property type="match status" value="1"/>
</dbReference>
<dbReference type="OMA" id="SCDRASC"/>
<dbReference type="SUPFAM" id="SSF53098">
    <property type="entry name" value="Ribonuclease H-like"/>
    <property type="match status" value="1"/>
</dbReference>
<feature type="transmembrane region" description="Helical" evidence="2">
    <location>
        <begin position="468"/>
        <end position="488"/>
    </location>
</feature>
<accession>A0A1D2MPM0</accession>
<dbReference type="InterPro" id="IPR012337">
    <property type="entry name" value="RNaseH-like_sf"/>
</dbReference>
<comment type="caution">
    <text evidence="3">The sequence shown here is derived from an EMBL/GenBank/DDBJ whole genome shotgun (WGS) entry which is preliminary data.</text>
</comment>
<evidence type="ECO:0000313" key="3">
    <source>
        <dbReference type="EMBL" id="ODM94983.1"/>
    </source>
</evidence>
<dbReference type="InterPro" id="IPR051181">
    <property type="entry name" value="CAF1_poly(A)_ribonucleases"/>
</dbReference>
<organism evidence="3 4">
    <name type="scientific">Orchesella cincta</name>
    <name type="common">Springtail</name>
    <name type="synonym">Podura cincta</name>
    <dbReference type="NCBI Taxonomy" id="48709"/>
    <lineage>
        <taxon>Eukaryota</taxon>
        <taxon>Metazoa</taxon>
        <taxon>Ecdysozoa</taxon>
        <taxon>Arthropoda</taxon>
        <taxon>Hexapoda</taxon>
        <taxon>Collembola</taxon>
        <taxon>Entomobryomorpha</taxon>
        <taxon>Entomobryoidea</taxon>
        <taxon>Orchesellidae</taxon>
        <taxon>Orchesellinae</taxon>
        <taxon>Orchesella</taxon>
    </lineage>
</organism>
<dbReference type="GO" id="GO:0005783">
    <property type="term" value="C:endoplasmic reticulum"/>
    <property type="evidence" value="ECO:0007669"/>
    <property type="project" value="TreeGrafter"/>
</dbReference>
<dbReference type="InterPro" id="IPR036397">
    <property type="entry name" value="RNaseH_sf"/>
</dbReference>
<dbReference type="PANTHER" id="PTHR15092">
    <property type="entry name" value="POLY A -SPECIFIC RIBONUCLEASE/TARGET OF EGR1, MEMBER 1"/>
    <property type="match status" value="1"/>
</dbReference>
<dbReference type="STRING" id="48709.A0A1D2MPM0"/>
<dbReference type="GO" id="GO:0003723">
    <property type="term" value="F:RNA binding"/>
    <property type="evidence" value="ECO:0007669"/>
    <property type="project" value="TreeGrafter"/>
</dbReference>
<proteinExistence type="inferred from homology"/>
<keyword evidence="2" id="KW-0812">Transmembrane</keyword>
<dbReference type="GO" id="GO:0005634">
    <property type="term" value="C:nucleus"/>
    <property type="evidence" value="ECO:0007669"/>
    <property type="project" value="TreeGrafter"/>
</dbReference>
<dbReference type="AlphaFoldDB" id="A0A1D2MPM0"/>
<evidence type="ECO:0000313" key="4">
    <source>
        <dbReference type="Proteomes" id="UP000094527"/>
    </source>
</evidence>
<dbReference type="EMBL" id="LJIJ01000726">
    <property type="protein sequence ID" value="ODM94983.1"/>
    <property type="molecule type" value="Genomic_DNA"/>
</dbReference>
<evidence type="ECO:0000256" key="1">
    <source>
        <dbReference type="ARBA" id="ARBA00008372"/>
    </source>
</evidence>
<dbReference type="Gene3D" id="3.30.420.10">
    <property type="entry name" value="Ribonuclease H-like superfamily/Ribonuclease H"/>
    <property type="match status" value="1"/>
</dbReference>
<protein>
    <submittedName>
        <fullName evidence="3">Poly(A)-specific ribonuclease PARN</fullName>
    </submittedName>
</protein>
<dbReference type="InterPro" id="IPR006941">
    <property type="entry name" value="RNase_CAF1"/>
</dbReference>
<dbReference type="OrthoDB" id="414075at2759"/>
<dbReference type="GO" id="GO:0000289">
    <property type="term" value="P:nuclear-transcribed mRNA poly(A) tail shortening"/>
    <property type="evidence" value="ECO:0007669"/>
    <property type="project" value="TreeGrafter"/>
</dbReference>
<evidence type="ECO:0000256" key="2">
    <source>
        <dbReference type="SAM" id="Phobius"/>
    </source>
</evidence>
<gene>
    <name evidence="3" type="ORF">Ocin01_11700</name>
</gene>
<dbReference type="GO" id="GO:1990431">
    <property type="term" value="P:priRNA 3'-end processing"/>
    <property type="evidence" value="ECO:0007669"/>
    <property type="project" value="TreeGrafter"/>
</dbReference>
<dbReference type="GO" id="GO:1990432">
    <property type="term" value="P:siRNA 3'-end processing"/>
    <property type="evidence" value="ECO:0007669"/>
    <property type="project" value="TreeGrafter"/>
</dbReference>
<reference evidence="3 4" key="1">
    <citation type="journal article" date="2016" name="Genome Biol. Evol.">
        <title>Gene Family Evolution Reflects Adaptation to Soil Environmental Stressors in the Genome of the Collembolan Orchesella cincta.</title>
        <authorList>
            <person name="Faddeeva-Vakhrusheva A."/>
            <person name="Derks M.F."/>
            <person name="Anvar S.Y."/>
            <person name="Agamennone V."/>
            <person name="Suring W."/>
            <person name="Smit S."/>
            <person name="van Straalen N.M."/>
            <person name="Roelofs D."/>
        </authorList>
    </citation>
    <scope>NUCLEOTIDE SEQUENCE [LARGE SCALE GENOMIC DNA]</scope>
    <source>
        <tissue evidence="3">Mixed pool</tissue>
    </source>
</reference>
<keyword evidence="2" id="KW-0472">Membrane</keyword>